<dbReference type="AlphaFoldDB" id="A0A811RYD5"/>
<comment type="caution">
    <text evidence="2">The sequence shown here is derived from an EMBL/GenBank/DDBJ whole genome shotgun (WGS) entry which is preliminary data.</text>
</comment>
<gene>
    <name evidence="2" type="ORF">NCGR_LOCUS59110</name>
</gene>
<evidence type="ECO:0000256" key="1">
    <source>
        <dbReference type="SAM" id="MobiDB-lite"/>
    </source>
</evidence>
<evidence type="ECO:0000313" key="2">
    <source>
        <dbReference type="EMBL" id="CAD6335012.1"/>
    </source>
</evidence>
<dbReference type="Proteomes" id="UP000604825">
    <property type="component" value="Unassembled WGS sequence"/>
</dbReference>
<accession>A0A811RYD5</accession>
<proteinExistence type="predicted"/>
<organism evidence="2 3">
    <name type="scientific">Miscanthus lutarioriparius</name>
    <dbReference type="NCBI Taxonomy" id="422564"/>
    <lineage>
        <taxon>Eukaryota</taxon>
        <taxon>Viridiplantae</taxon>
        <taxon>Streptophyta</taxon>
        <taxon>Embryophyta</taxon>
        <taxon>Tracheophyta</taxon>
        <taxon>Spermatophyta</taxon>
        <taxon>Magnoliopsida</taxon>
        <taxon>Liliopsida</taxon>
        <taxon>Poales</taxon>
        <taxon>Poaceae</taxon>
        <taxon>PACMAD clade</taxon>
        <taxon>Panicoideae</taxon>
        <taxon>Andropogonodae</taxon>
        <taxon>Andropogoneae</taxon>
        <taxon>Saccharinae</taxon>
        <taxon>Miscanthus</taxon>
    </lineage>
</organism>
<keyword evidence="3" id="KW-1185">Reference proteome</keyword>
<sequence>MAEAELARAVAEAELGAGAELARARHRCWRRSARRGGERGAAVGERGSGVLRAGAELAPTRRRCWRRSARGGMEAGDDDEDVLGAVLDG</sequence>
<feature type="region of interest" description="Disordered" evidence="1">
    <location>
        <begin position="69"/>
        <end position="89"/>
    </location>
</feature>
<reference evidence="2" key="1">
    <citation type="submission" date="2020-10" db="EMBL/GenBank/DDBJ databases">
        <authorList>
            <person name="Han B."/>
            <person name="Lu T."/>
            <person name="Zhao Q."/>
            <person name="Huang X."/>
            <person name="Zhao Y."/>
        </authorList>
    </citation>
    <scope>NUCLEOTIDE SEQUENCE</scope>
</reference>
<name>A0A811RYD5_9POAL</name>
<dbReference type="EMBL" id="CAJGYO010000017">
    <property type="protein sequence ID" value="CAD6335012.1"/>
    <property type="molecule type" value="Genomic_DNA"/>
</dbReference>
<evidence type="ECO:0000313" key="3">
    <source>
        <dbReference type="Proteomes" id="UP000604825"/>
    </source>
</evidence>
<protein>
    <submittedName>
        <fullName evidence="2">Uncharacterized protein</fullName>
    </submittedName>
</protein>